<dbReference type="PANTHER" id="PTHR38436:SF3">
    <property type="entry name" value="CARBOXYMETHYLENEBUTENOLIDASE-RELATED"/>
    <property type="match status" value="1"/>
</dbReference>
<dbReference type="InterPro" id="IPR032710">
    <property type="entry name" value="NTF2-like_dom_sf"/>
</dbReference>
<comment type="caution">
    <text evidence="1">The sequence shown here is derived from an EMBL/GenBank/DDBJ whole genome shotgun (WGS) entry which is preliminary data.</text>
</comment>
<dbReference type="GeneID" id="83183526"/>
<dbReference type="Gene3D" id="3.10.450.50">
    <property type="match status" value="1"/>
</dbReference>
<name>A0A9W9J409_9EURO</name>
<sequence length="400" mass="44839">MELESNIVLQRPLSRCERGPGLILIRPSSYADCQKYNDSLDPVPLQKWAEESFSVVQITLNADSSKDPVKVRDVIKIAKDGLANLEDCTVRDTFGLIIYGSRTDYAPPFAVILPDIMKVDKTLAVAVCFDSWGTFEERPSLLHALNGVEVPAQGLSQTHRYIDVASPGFIVPGHPDFKISTASVAHTRSLGFLKKHLGGPYFDLEAIWDEHTYYEFGDRSVDKTMATMVQEPYVNHVPTLTGGIGRTRLSHFYLNHFIYSNPDDTALELISRTVGTDRIVDEFIFCLTHNKQMDWLLPGIPATGKALRIPFTSVVNIRGDRLYHEHIAWDQATALVQLGLMPEYLPFPYALPDGSVPAPGKRFEYRVPAAGAESADKLQNEHSVPSNRMFEYKIREVDDK</sequence>
<dbReference type="AlphaFoldDB" id="A0A9W9J409"/>
<dbReference type="SUPFAM" id="SSF54427">
    <property type="entry name" value="NTF2-like"/>
    <property type="match status" value="1"/>
</dbReference>
<dbReference type="GO" id="GO:0030638">
    <property type="term" value="P:polyketide metabolic process"/>
    <property type="evidence" value="ECO:0007669"/>
    <property type="project" value="InterPro"/>
</dbReference>
<dbReference type="RefSeq" id="XP_058303124.1">
    <property type="nucleotide sequence ID" value="XM_058456225.1"/>
</dbReference>
<organism evidence="1 2">
    <name type="scientific">Penicillium cinerascens</name>
    <dbReference type="NCBI Taxonomy" id="70096"/>
    <lineage>
        <taxon>Eukaryota</taxon>
        <taxon>Fungi</taxon>
        <taxon>Dikarya</taxon>
        <taxon>Ascomycota</taxon>
        <taxon>Pezizomycotina</taxon>
        <taxon>Eurotiomycetes</taxon>
        <taxon>Eurotiomycetidae</taxon>
        <taxon>Eurotiales</taxon>
        <taxon>Aspergillaceae</taxon>
        <taxon>Penicillium</taxon>
    </lineage>
</organism>
<reference evidence="1" key="2">
    <citation type="journal article" date="2023" name="IMA Fungus">
        <title>Comparative genomic study of the Penicillium genus elucidates a diverse pangenome and 15 lateral gene transfer events.</title>
        <authorList>
            <person name="Petersen C."/>
            <person name="Sorensen T."/>
            <person name="Nielsen M.R."/>
            <person name="Sondergaard T.E."/>
            <person name="Sorensen J.L."/>
            <person name="Fitzpatrick D.A."/>
            <person name="Frisvad J.C."/>
            <person name="Nielsen K.L."/>
        </authorList>
    </citation>
    <scope>NUCLEOTIDE SEQUENCE</scope>
    <source>
        <strain evidence="1">IBT 15544</strain>
    </source>
</reference>
<accession>A0A9W9J409</accession>
<protein>
    <recommendedName>
        <fullName evidence="3">SnoaL-like domain-containing protein</fullName>
    </recommendedName>
</protein>
<dbReference type="InterPro" id="IPR009959">
    <property type="entry name" value="Cyclase_SnoaL-like"/>
</dbReference>
<evidence type="ECO:0000313" key="1">
    <source>
        <dbReference type="EMBL" id="KAJ5190184.1"/>
    </source>
</evidence>
<dbReference type="PANTHER" id="PTHR38436">
    <property type="entry name" value="POLYKETIDE CYCLASE SNOAL-LIKE DOMAIN"/>
    <property type="match status" value="1"/>
</dbReference>
<proteinExistence type="predicted"/>
<dbReference type="EMBL" id="JAPQKR010000016">
    <property type="protein sequence ID" value="KAJ5190184.1"/>
    <property type="molecule type" value="Genomic_DNA"/>
</dbReference>
<gene>
    <name evidence="1" type="ORF">N7498_009169</name>
</gene>
<evidence type="ECO:0000313" key="2">
    <source>
        <dbReference type="Proteomes" id="UP001150904"/>
    </source>
</evidence>
<keyword evidence="2" id="KW-1185">Reference proteome</keyword>
<dbReference type="OrthoDB" id="5440at2759"/>
<dbReference type="Proteomes" id="UP001150904">
    <property type="component" value="Unassembled WGS sequence"/>
</dbReference>
<reference evidence="1" key="1">
    <citation type="submission" date="2022-12" db="EMBL/GenBank/DDBJ databases">
        <authorList>
            <person name="Petersen C."/>
        </authorList>
    </citation>
    <scope>NUCLEOTIDE SEQUENCE</scope>
    <source>
        <strain evidence="1">IBT 15544</strain>
    </source>
</reference>
<evidence type="ECO:0008006" key="3">
    <source>
        <dbReference type="Google" id="ProtNLM"/>
    </source>
</evidence>